<evidence type="ECO:0000256" key="5">
    <source>
        <dbReference type="ARBA" id="ARBA00029997"/>
    </source>
</evidence>
<feature type="region of interest" description="Disordered" evidence="9">
    <location>
        <begin position="137"/>
        <end position="174"/>
    </location>
</feature>
<dbReference type="PANTHER" id="PTHR39490:SF9">
    <property type="entry name" value="FYVE-TYPE DOMAIN-CONTAINING PROTEIN"/>
    <property type="match status" value="1"/>
</dbReference>
<dbReference type="InterPro" id="IPR000306">
    <property type="entry name" value="Znf_FYVE"/>
</dbReference>
<gene>
    <name evidence="12" type="ORF">TASK_LOCUS8983</name>
</gene>
<feature type="domain" description="FYVE-type" evidence="10">
    <location>
        <begin position="456"/>
        <end position="535"/>
    </location>
</feature>
<keyword evidence="13" id="KW-1185">Reference proteome</keyword>
<dbReference type="InterPro" id="IPR013083">
    <property type="entry name" value="Znf_RING/FYVE/PHD"/>
</dbReference>
<keyword evidence="8" id="KW-0906">Nuclear pore complex</keyword>
<dbReference type="EMBL" id="UYRS01018947">
    <property type="protein sequence ID" value="VDK41436.1"/>
    <property type="molecule type" value="Genomic_DNA"/>
</dbReference>
<keyword evidence="8" id="KW-0539">Nucleus</keyword>
<feature type="region of interest" description="Disordered" evidence="9">
    <location>
        <begin position="797"/>
        <end position="823"/>
    </location>
</feature>
<evidence type="ECO:0000313" key="14">
    <source>
        <dbReference type="WBParaSite" id="TASK_0000898201-mRNA-1"/>
    </source>
</evidence>
<evidence type="ECO:0000256" key="6">
    <source>
        <dbReference type="ARBA" id="ARBA00030250"/>
    </source>
</evidence>
<dbReference type="Gene3D" id="3.30.40.10">
    <property type="entry name" value="Zinc/RING finger domain, C3HC4 (zinc finger)"/>
    <property type="match status" value="1"/>
</dbReference>
<name>A0A158RAC4_TAEAS</name>
<keyword evidence="8" id="KW-0653">Protein transport</keyword>
<feature type="domain" description="RRM Nup35-type" evidence="11">
    <location>
        <begin position="1"/>
        <end position="87"/>
    </location>
</feature>
<dbReference type="Gene3D" id="3.30.70.330">
    <property type="match status" value="1"/>
</dbReference>
<evidence type="ECO:0000256" key="8">
    <source>
        <dbReference type="PROSITE-ProRule" id="PRU00804"/>
    </source>
</evidence>
<organism evidence="14">
    <name type="scientific">Taenia asiatica</name>
    <name type="common">Asian tapeworm</name>
    <dbReference type="NCBI Taxonomy" id="60517"/>
    <lineage>
        <taxon>Eukaryota</taxon>
        <taxon>Metazoa</taxon>
        <taxon>Spiralia</taxon>
        <taxon>Lophotrochozoa</taxon>
        <taxon>Platyhelminthes</taxon>
        <taxon>Cestoda</taxon>
        <taxon>Eucestoda</taxon>
        <taxon>Cyclophyllidea</taxon>
        <taxon>Taeniidae</taxon>
        <taxon>Taenia</taxon>
    </lineage>
</organism>
<keyword evidence="2" id="KW-0479">Metal-binding</keyword>
<keyword evidence="3 7" id="KW-0863">Zinc-finger</keyword>
<dbReference type="InterPro" id="IPR017455">
    <property type="entry name" value="Znf_FYVE-rel"/>
</dbReference>
<dbReference type="GO" id="GO:0008270">
    <property type="term" value="F:zinc ion binding"/>
    <property type="evidence" value="ECO:0007669"/>
    <property type="project" value="UniProtKB-KW"/>
</dbReference>
<dbReference type="InterPro" id="IPR052113">
    <property type="entry name" value="FYVE-type_Zinc_Finger"/>
</dbReference>
<keyword evidence="8" id="KW-0811">Translocation</keyword>
<proteinExistence type="predicted"/>
<evidence type="ECO:0000313" key="13">
    <source>
        <dbReference type="Proteomes" id="UP000282613"/>
    </source>
</evidence>
<dbReference type="Proteomes" id="UP000282613">
    <property type="component" value="Unassembled WGS sequence"/>
</dbReference>
<protein>
    <recommendedName>
        <fullName evidence="1">Nucleoporin NUP35</fullName>
    </recommendedName>
    <alternativeName>
        <fullName evidence="6">35 kDa nucleoporin</fullName>
    </alternativeName>
    <alternativeName>
        <fullName evidence="5">Nucleoporin NUP53</fullName>
    </alternativeName>
</protein>
<dbReference type="PROSITE" id="PS51472">
    <property type="entry name" value="RRM_NUP35"/>
    <property type="match status" value="1"/>
</dbReference>
<evidence type="ECO:0000259" key="10">
    <source>
        <dbReference type="PROSITE" id="PS50178"/>
    </source>
</evidence>
<evidence type="ECO:0000256" key="9">
    <source>
        <dbReference type="SAM" id="MobiDB-lite"/>
    </source>
</evidence>
<feature type="compositionally biased region" description="Acidic residues" evidence="9">
    <location>
        <begin position="807"/>
        <end position="821"/>
    </location>
</feature>
<feature type="region of interest" description="Disordered" evidence="9">
    <location>
        <begin position="715"/>
        <end position="757"/>
    </location>
</feature>
<accession>A0A158RAC4</accession>
<dbReference type="InterPro" id="IPR011011">
    <property type="entry name" value="Znf_FYVE_PHD"/>
</dbReference>
<feature type="compositionally biased region" description="Low complexity" evidence="9">
    <location>
        <begin position="606"/>
        <end position="617"/>
    </location>
</feature>
<dbReference type="WBParaSite" id="TASK_0000898201-mRNA-1">
    <property type="protein sequence ID" value="TASK_0000898201-mRNA-1"/>
    <property type="gene ID" value="TASK_0000898201"/>
</dbReference>
<evidence type="ECO:0000256" key="7">
    <source>
        <dbReference type="PROSITE-ProRule" id="PRU00091"/>
    </source>
</evidence>
<dbReference type="SUPFAM" id="SSF57903">
    <property type="entry name" value="FYVE/PHD zinc finger"/>
    <property type="match status" value="1"/>
</dbReference>
<sequence length="877" mass="96658">MLGLCRSTYGNSFYGGYIEIFSSVPFSSASVVFGQATQGWITNGGNWMNIKYANKIQTRCALNKNGRVLAGKFMIGVRRCSDLNALTSPENVIPNSSDFMADVESTDAEENSISAPHMQGLYKSPALKLDSPLHRSGAQTVAAAESPRPFNRSLTGGLNSPGPVRSGSGLTRHSSMRPLVAPYQPPPRVQAIRASHNQSFRIDLLIPDLIKSEEIKKPGTSFGHNIRAANAISDAIRALYLQSEAGLKQKAQISLEVEAKDRVNTLLASAKNGSYGADAQSPAQKKIRKLENLSKELFATEKRYLETLRILKDISDKVETTESDHQDVLRDLTSQFTEQHMQNIPGMYIGIQSRLMRYQLLLQSMFFSDYLIITEPETVTTGHYLVKSELTIVSMINLRLFSDADEKLSWCKSLEDTIEQERHRNNLMLNAVSRRQSGASTNKEGETPRAAEWVKDEQATMCALCYRRFTHIRRKHHCRACGKVSVSMLLSFSLSESTSFPKYIFCGVCSNYRAKVDHQGPVEVRVCEVDFYRLNPNLKPKTATALERIAQFSNSGQRYAPYHCGFLMFTKKMRDSWPHKRTHVRMEYSAGLVSRDKSPSRPPPLTSSVSFSSSDNSPSLFLSIPSREMSLDFAYLGDPSSSVAAAAPTSPSPSSIVPLPAARLIIRPQTSRVFCVLQSDTLMAVYAAKEDARSCDGIILLGTRLVYLVRVSGGGAAARDNNSTSSTPSPPSGRQRVGSRIGSETSSRSSSDFKPVSSTPIEGNIFFEVERSPIRKAASETRASSFYTRVRGQKTPLAMVHSSKSEEEGEADEAAVPETEDETHKINGLPAIAKVVSPVSVDTLSVLSNMNGFLILPNNTDKVGHYFEAPSEEVRNM</sequence>
<evidence type="ECO:0000256" key="1">
    <source>
        <dbReference type="ARBA" id="ARBA00016439"/>
    </source>
</evidence>
<dbReference type="PROSITE" id="PS50178">
    <property type="entry name" value="ZF_FYVE"/>
    <property type="match status" value="1"/>
</dbReference>
<dbReference type="InterPro" id="IPR007846">
    <property type="entry name" value="RRM_NUP35_dom"/>
</dbReference>
<keyword evidence="8" id="KW-0509">mRNA transport</keyword>
<dbReference type="GO" id="GO:0051028">
    <property type="term" value="P:mRNA transport"/>
    <property type="evidence" value="ECO:0007669"/>
    <property type="project" value="UniProtKB-UniRule"/>
</dbReference>
<keyword evidence="4" id="KW-0862">Zinc</keyword>
<evidence type="ECO:0000256" key="3">
    <source>
        <dbReference type="ARBA" id="ARBA00022771"/>
    </source>
</evidence>
<dbReference type="GO" id="GO:0005643">
    <property type="term" value="C:nuclear pore"/>
    <property type="evidence" value="ECO:0007669"/>
    <property type="project" value="UniProtKB-UniRule"/>
</dbReference>
<dbReference type="Pfam" id="PF05172">
    <property type="entry name" value="RRM_Nup35"/>
    <property type="match status" value="1"/>
</dbReference>
<dbReference type="Pfam" id="PF01363">
    <property type="entry name" value="FYVE"/>
    <property type="match status" value="1"/>
</dbReference>
<evidence type="ECO:0000256" key="4">
    <source>
        <dbReference type="ARBA" id="ARBA00022833"/>
    </source>
</evidence>
<feature type="compositionally biased region" description="Low complexity" evidence="9">
    <location>
        <begin position="738"/>
        <end position="750"/>
    </location>
</feature>
<evidence type="ECO:0000259" key="11">
    <source>
        <dbReference type="PROSITE" id="PS51472"/>
    </source>
</evidence>
<reference evidence="12 13" key="2">
    <citation type="submission" date="2018-11" db="EMBL/GenBank/DDBJ databases">
        <authorList>
            <consortium name="Pathogen Informatics"/>
        </authorList>
    </citation>
    <scope>NUCLEOTIDE SEQUENCE [LARGE SCALE GENOMIC DNA]</scope>
</reference>
<feature type="region of interest" description="Disordered" evidence="9">
    <location>
        <begin position="592"/>
        <end position="617"/>
    </location>
</feature>
<dbReference type="STRING" id="60517.A0A158RAC4"/>
<evidence type="ECO:0000313" key="12">
    <source>
        <dbReference type="EMBL" id="VDK41436.1"/>
    </source>
</evidence>
<dbReference type="SMART" id="SM00064">
    <property type="entry name" value="FYVE"/>
    <property type="match status" value="1"/>
</dbReference>
<reference evidence="14" key="1">
    <citation type="submission" date="2016-04" db="UniProtKB">
        <authorList>
            <consortium name="WormBaseParasite"/>
        </authorList>
    </citation>
    <scope>IDENTIFICATION</scope>
</reference>
<dbReference type="OrthoDB" id="3365060at2759"/>
<dbReference type="AlphaFoldDB" id="A0A158RAC4"/>
<keyword evidence="8" id="KW-0813">Transport</keyword>
<dbReference type="PANTHER" id="PTHR39490">
    <property type="entry name" value="ARRESTIN DOMAIN-CONTAINING PROTEIN D"/>
    <property type="match status" value="1"/>
</dbReference>
<evidence type="ECO:0000256" key="2">
    <source>
        <dbReference type="ARBA" id="ARBA00022723"/>
    </source>
</evidence>
<dbReference type="InterPro" id="IPR012677">
    <property type="entry name" value="Nucleotide-bd_a/b_plait_sf"/>
</dbReference>